<dbReference type="EMBL" id="JBHSAX010000017">
    <property type="protein sequence ID" value="MFC3964778.1"/>
    <property type="molecule type" value="Genomic_DNA"/>
</dbReference>
<dbReference type="Proteomes" id="UP001595696">
    <property type="component" value="Unassembled WGS sequence"/>
</dbReference>
<gene>
    <name evidence="1" type="ORF">ACFO0B_22560</name>
</gene>
<comment type="caution">
    <text evidence="1">The sequence shown here is derived from an EMBL/GenBank/DDBJ whole genome shotgun (WGS) entry which is preliminary data.</text>
</comment>
<accession>A0ABV8DXT8</accession>
<proteinExistence type="predicted"/>
<sequence length="170" mass="19099">MKYKAHVTGREGRWWAVEIPELGKNAQTQARRLAEVEGEARDYISVTLDVAPSSVHVQVIVDDFAQVYDVQERSAWIRAARRLIEQLETDVQRETRALTNELTAEGVPLREIAYLVGTTFQRVGQLATEEAAGATRSAWAISERNPEVFERAREAFLAVTRVAEPAPPRV</sequence>
<name>A0ABV8DXT8_9NOCA</name>
<keyword evidence="2" id="KW-1185">Reference proteome</keyword>
<reference evidence="2" key="1">
    <citation type="journal article" date="2019" name="Int. J. Syst. Evol. Microbiol.">
        <title>The Global Catalogue of Microorganisms (GCM) 10K type strain sequencing project: providing services to taxonomists for standard genome sequencing and annotation.</title>
        <authorList>
            <consortium name="The Broad Institute Genomics Platform"/>
            <consortium name="The Broad Institute Genome Sequencing Center for Infectious Disease"/>
            <person name="Wu L."/>
            <person name="Ma J."/>
        </authorList>
    </citation>
    <scope>NUCLEOTIDE SEQUENCE [LARGE SCALE GENOMIC DNA]</scope>
    <source>
        <strain evidence="2">CGMCC 4.7330</strain>
    </source>
</reference>
<organism evidence="1 2">
    <name type="scientific">Nocardia jiangsuensis</name>
    <dbReference type="NCBI Taxonomy" id="1691563"/>
    <lineage>
        <taxon>Bacteria</taxon>
        <taxon>Bacillati</taxon>
        <taxon>Actinomycetota</taxon>
        <taxon>Actinomycetes</taxon>
        <taxon>Mycobacteriales</taxon>
        <taxon>Nocardiaceae</taxon>
        <taxon>Nocardia</taxon>
    </lineage>
</organism>
<evidence type="ECO:0000313" key="1">
    <source>
        <dbReference type="EMBL" id="MFC3964778.1"/>
    </source>
</evidence>
<evidence type="ECO:0008006" key="3">
    <source>
        <dbReference type="Google" id="ProtNLM"/>
    </source>
</evidence>
<protein>
    <recommendedName>
        <fullName evidence="3">HicB family toxin-antitoxin system</fullName>
    </recommendedName>
</protein>
<evidence type="ECO:0000313" key="2">
    <source>
        <dbReference type="Proteomes" id="UP001595696"/>
    </source>
</evidence>
<dbReference type="RefSeq" id="WP_378614527.1">
    <property type="nucleotide sequence ID" value="NZ_JBHSAX010000017.1"/>
</dbReference>